<keyword evidence="1" id="KW-1133">Transmembrane helix</keyword>
<dbReference type="STRING" id="882083.SacmaDRAFT_2544"/>
<feature type="transmembrane region" description="Helical" evidence="1">
    <location>
        <begin position="42"/>
        <end position="61"/>
    </location>
</feature>
<dbReference type="InterPro" id="IPR012037">
    <property type="entry name" value="Alpha/beta-hydrolase_fam"/>
</dbReference>
<feature type="domain" description="Alpha/beta-hydrolase N-terminal" evidence="3">
    <location>
        <begin position="58"/>
        <end position="265"/>
    </location>
</feature>
<dbReference type="ESTHER" id="9pseu-h5wzq5">
    <property type="family name" value="Abhydrolase_9"/>
</dbReference>
<protein>
    <submittedName>
        <fullName evidence="4">Putative membrane protein</fullName>
    </submittedName>
</protein>
<evidence type="ECO:0000259" key="3">
    <source>
        <dbReference type="Pfam" id="PF15420"/>
    </source>
</evidence>
<sequence>MTCHDGGVVGSVTVRRQAKQPVWKRLGSRAARRLRALWPPRYSLAGLIGTVAFASVSFTPSLLPRGWLLQAAFTGITAAVGYGVGVALGRLVRTLAGTSPSAKARRVSWLLLALLGIPVLAWTLWLGQDWQRRLHLLMGMPPPDPYAWLPMLAVASAALLLIIAAFRLLRWLVRALTAKLTPRVRPRVARALAVAVVFVLVAALANGLLWRALVNASGDAFGTPDRPVSEDVSMPLAPQRSGSPASLLPWDSLGRHGKNFVTSAPTVARLSEFSGAPAQRPVRIYAGLNSAPDVATRAALAVRDLRRAGGFDRKVLVVAQASGSGTVDPAAVQALEYMYNGDTAVVSMQYSFLPSWFSFVTDRQRAQQTGKELFDEVHRAWAALPAERRPKLLVTGTSLGAFGIEAAFDDLADVRGRTDGVVLAGPPSAGPLHQFLVNHRDPGSPQWLPVYDSGRTVRFASTSRDLWAPEARWQWPRMVYLQHGSDPVVFWDPEIAVARPDWLVEPRAPDVSPHLTWLPLFTFWQLTADLPYAQDVPPGHGHNYRALFADTWAAVAPPPGWTAADTLRLRSVLETIER</sequence>
<keyword evidence="1" id="KW-0812">Transmembrane</keyword>
<evidence type="ECO:0000313" key="4">
    <source>
        <dbReference type="EMBL" id="EHR50787.1"/>
    </source>
</evidence>
<accession>H5WZQ5</accession>
<evidence type="ECO:0000313" key="5">
    <source>
        <dbReference type="Proteomes" id="UP000004926"/>
    </source>
</evidence>
<organism evidence="4 5">
    <name type="scientific">Saccharomonospora marina XMU15</name>
    <dbReference type="NCBI Taxonomy" id="882083"/>
    <lineage>
        <taxon>Bacteria</taxon>
        <taxon>Bacillati</taxon>
        <taxon>Actinomycetota</taxon>
        <taxon>Actinomycetes</taxon>
        <taxon>Pseudonocardiales</taxon>
        <taxon>Pseudonocardiaceae</taxon>
        <taxon>Saccharomonospora</taxon>
    </lineage>
</organism>
<feature type="transmembrane region" description="Helical" evidence="1">
    <location>
        <begin position="147"/>
        <end position="169"/>
    </location>
</feature>
<feature type="transmembrane region" description="Helical" evidence="1">
    <location>
        <begin position="67"/>
        <end position="88"/>
    </location>
</feature>
<reference evidence="4 5" key="1">
    <citation type="journal article" date="2012" name="Stand. Genomic Sci.">
        <title>Genome sequence of the ocean sediment bacterium Saccharomonospora marina type strain (XMU15(T)).</title>
        <authorList>
            <person name="Klenk H.P."/>
            <person name="Lu M."/>
            <person name="Lucas S."/>
            <person name="Lapidus A."/>
            <person name="Copeland A."/>
            <person name="Pitluck S."/>
            <person name="Goodwin L.A."/>
            <person name="Han C."/>
            <person name="Tapia R."/>
            <person name="Brambilla E.M."/>
            <person name="Potter G."/>
            <person name="Land M."/>
            <person name="Ivanova N."/>
            <person name="Rohde M."/>
            <person name="Goker M."/>
            <person name="Detter J.C."/>
            <person name="Li W.J."/>
            <person name="Kyrpides N.C."/>
            <person name="Woyke T."/>
        </authorList>
    </citation>
    <scope>NUCLEOTIDE SEQUENCE [LARGE SCALE GENOMIC DNA]</scope>
    <source>
        <strain evidence="4 5">XMU15</strain>
    </source>
</reference>
<name>H5WZQ5_9PSEU</name>
<dbReference type="PIRSF" id="PIRSF007542">
    <property type="entry name" value="UCP007542"/>
    <property type="match status" value="1"/>
</dbReference>
<dbReference type="Proteomes" id="UP000004926">
    <property type="component" value="Chromosome"/>
</dbReference>
<dbReference type="eggNOG" id="COG4425">
    <property type="taxonomic scope" value="Bacteria"/>
</dbReference>
<dbReference type="InterPro" id="IPR027787">
    <property type="entry name" value="Alpha/beta-hydrolase_catalytic"/>
</dbReference>
<dbReference type="EMBL" id="CM001439">
    <property type="protein sequence ID" value="EHR50787.1"/>
    <property type="molecule type" value="Genomic_DNA"/>
</dbReference>
<proteinExistence type="predicted"/>
<keyword evidence="5" id="KW-1185">Reference proteome</keyword>
<dbReference type="OrthoDB" id="4397445at2"/>
<dbReference type="HOGENOM" id="CLU_023789_0_0_11"/>
<evidence type="ECO:0000259" key="2">
    <source>
        <dbReference type="Pfam" id="PF10081"/>
    </source>
</evidence>
<gene>
    <name evidence="4" type="ORF">SacmaDRAFT_2544</name>
</gene>
<feature type="domain" description="Alpha/beta-hydrolase catalytic" evidence="2">
    <location>
        <begin position="282"/>
        <end position="569"/>
    </location>
</feature>
<evidence type="ECO:0000256" key="1">
    <source>
        <dbReference type="SAM" id="Phobius"/>
    </source>
</evidence>
<dbReference type="AlphaFoldDB" id="H5WZQ5"/>
<dbReference type="Pfam" id="PF10081">
    <property type="entry name" value="Abhydrolase_9"/>
    <property type="match status" value="1"/>
</dbReference>
<feature type="transmembrane region" description="Helical" evidence="1">
    <location>
        <begin position="189"/>
        <end position="210"/>
    </location>
</feature>
<feature type="transmembrane region" description="Helical" evidence="1">
    <location>
        <begin position="109"/>
        <end position="127"/>
    </location>
</feature>
<keyword evidence="1" id="KW-0472">Membrane</keyword>
<dbReference type="InterPro" id="IPR027788">
    <property type="entry name" value="Alpha/beta-hydrolase_N_dom"/>
</dbReference>
<dbReference type="Pfam" id="PF15420">
    <property type="entry name" value="Abhydrolase_9_N"/>
    <property type="match status" value="1"/>
</dbReference>